<keyword evidence="3" id="KW-1185">Reference proteome</keyword>
<dbReference type="InterPro" id="IPR014996">
    <property type="entry name" value="AcaB"/>
</dbReference>
<dbReference type="Pfam" id="PF08900">
    <property type="entry name" value="AcaB"/>
    <property type="match status" value="1"/>
</dbReference>
<protein>
    <submittedName>
        <fullName evidence="1">Integrating conjugative element protein</fullName>
    </submittedName>
</protein>
<proteinExistence type="predicted"/>
<evidence type="ECO:0000313" key="4">
    <source>
        <dbReference type="Proteomes" id="UP000185680"/>
    </source>
</evidence>
<evidence type="ECO:0000313" key="2">
    <source>
        <dbReference type="EMBL" id="OAD41600.1"/>
    </source>
</evidence>
<organism evidence="1 4">
    <name type="scientific">Hydrogenophaga crassostreae</name>
    <dbReference type="NCBI Taxonomy" id="1763535"/>
    <lineage>
        <taxon>Bacteria</taxon>
        <taxon>Pseudomonadati</taxon>
        <taxon>Pseudomonadota</taxon>
        <taxon>Betaproteobacteria</taxon>
        <taxon>Burkholderiales</taxon>
        <taxon>Comamonadaceae</taxon>
        <taxon>Hydrogenophaga</taxon>
    </lineage>
</organism>
<dbReference type="STRING" id="1763535.LPB072_11095"/>
<name>A0A167HQN7_9BURK</name>
<evidence type="ECO:0000313" key="3">
    <source>
        <dbReference type="Proteomes" id="UP000185657"/>
    </source>
</evidence>
<accession>A0A167HQN7</accession>
<dbReference type="AlphaFoldDB" id="A0A167HQN7"/>
<dbReference type="EMBL" id="LVWD01000013">
    <property type="protein sequence ID" value="OAD41600.1"/>
    <property type="molecule type" value="Genomic_DNA"/>
</dbReference>
<dbReference type="KEGG" id="hyl:LPB072_11095"/>
<reference evidence="2 3" key="1">
    <citation type="submission" date="2016-02" db="EMBL/GenBank/DDBJ databases">
        <title>Draft genome sequence of Hydrogenophaga sp. LPB0072.</title>
        <authorList>
            <person name="Shin S.-K."/>
            <person name="Yi H."/>
        </authorList>
    </citation>
    <scope>NUCLEOTIDE SEQUENCE [LARGE SCALE GENOMIC DNA]</scope>
    <source>
        <strain evidence="2 3">LPB0072</strain>
    </source>
</reference>
<reference evidence="1 4" key="2">
    <citation type="submission" date="2016-10" db="EMBL/GenBank/DDBJ databases">
        <title>Hydorgenophaga sp. LPB0072 isolated from gastropod.</title>
        <authorList>
            <person name="Kim E."/>
            <person name="Yi H."/>
        </authorList>
    </citation>
    <scope>NUCLEOTIDE SEQUENCE [LARGE SCALE GENOMIC DNA]</scope>
    <source>
        <strain evidence="1 4">LPB0072</strain>
    </source>
</reference>
<dbReference type="EMBL" id="CP017476">
    <property type="protein sequence ID" value="AOW13319.1"/>
    <property type="molecule type" value="Genomic_DNA"/>
</dbReference>
<evidence type="ECO:0000313" key="1">
    <source>
        <dbReference type="EMBL" id="AOW13319.1"/>
    </source>
</evidence>
<dbReference type="RefSeq" id="WP_066089518.1">
    <property type="nucleotide sequence ID" value="NZ_CP017476.1"/>
</dbReference>
<gene>
    <name evidence="1" type="ORF">LPB072_11095</name>
    <name evidence="2" type="ORF">LPB72_09710</name>
</gene>
<dbReference type="Proteomes" id="UP000185657">
    <property type="component" value="Unassembled WGS sequence"/>
</dbReference>
<dbReference type="NCBIfam" id="TIGR03761">
    <property type="entry name" value="ICE_PFL4669"/>
    <property type="match status" value="1"/>
</dbReference>
<sequence length="379" mass="42869">MATTTPKPQSAAKKVSAKDLSAIAPVSVPAAKKMLYATESNSPFDDGYSIAGETAAMADFLADPERKHNELDPDYDRYIELIDRQDRLEMMQATYQSRKGAEAVVEQKEAISMNFLGSLVDEQVDQMALHTKEAFRMFMGRARDPGKEVQPIIGGKRVAAALRTLWMLTANDNPYADWGLLRHEQILKQVIKVLGDHIKDAQSALDQQKTRGLSFSVLQSSSPQILNLGFKSPYGYAIAQLVSDFDYFVRLQKTLERKNLRSDSQVRQIITETTRVIRHAFNETARFDRWLMRDQMKGLCRADFVPDGDPEGAKRVQFATEVFGPCPSEVYSAKLQPRHSRRYIQISPAERELLQKISDEMLRMERAAESQEADDTKLV</sequence>
<dbReference type="Proteomes" id="UP000185680">
    <property type="component" value="Chromosome"/>
</dbReference>